<keyword evidence="1" id="KW-1133">Transmembrane helix</keyword>
<feature type="transmembrane region" description="Helical" evidence="1">
    <location>
        <begin position="12"/>
        <end position="31"/>
    </location>
</feature>
<evidence type="ECO:0000313" key="3">
    <source>
        <dbReference type="Proteomes" id="UP000051324"/>
    </source>
</evidence>
<feature type="transmembrane region" description="Helical" evidence="1">
    <location>
        <begin position="43"/>
        <end position="66"/>
    </location>
</feature>
<gene>
    <name evidence="2" type="ORF">FC32_GL000852</name>
</gene>
<feature type="transmembrane region" description="Helical" evidence="1">
    <location>
        <begin position="87"/>
        <end position="111"/>
    </location>
</feature>
<dbReference type="Pfam" id="PF05975">
    <property type="entry name" value="EcsB"/>
    <property type="match status" value="1"/>
</dbReference>
<name>A0A0R1TRV4_9LACO</name>
<keyword evidence="1" id="KW-0812">Transmembrane</keyword>
<feature type="transmembrane region" description="Helical" evidence="1">
    <location>
        <begin position="155"/>
        <end position="188"/>
    </location>
</feature>
<dbReference type="PATRIC" id="fig|1423724.4.peg.891"/>
<proteinExistence type="predicted"/>
<feature type="transmembrane region" description="Helical" evidence="1">
    <location>
        <begin position="336"/>
        <end position="354"/>
    </location>
</feature>
<keyword evidence="3" id="KW-1185">Reference proteome</keyword>
<accession>A0A0R1TRV4</accession>
<dbReference type="InterPro" id="IPR010288">
    <property type="entry name" value="EcsB_ABC"/>
</dbReference>
<dbReference type="PIRSF" id="PIRSF037259">
    <property type="entry name" value="EcsB_ABC"/>
    <property type="match status" value="1"/>
</dbReference>
<organism evidence="2 3">
    <name type="scientific">Ligilactobacillus apodemi DSM 16634 = JCM 16172</name>
    <dbReference type="NCBI Taxonomy" id="1423724"/>
    <lineage>
        <taxon>Bacteria</taxon>
        <taxon>Bacillati</taxon>
        <taxon>Bacillota</taxon>
        <taxon>Bacilli</taxon>
        <taxon>Lactobacillales</taxon>
        <taxon>Lactobacillaceae</taxon>
        <taxon>Ligilactobacillus</taxon>
    </lineage>
</organism>
<comment type="caution">
    <text evidence="2">The sequence shown here is derived from an EMBL/GenBank/DDBJ whole genome shotgun (WGS) entry which is preliminary data.</text>
</comment>
<keyword evidence="1" id="KW-0472">Membrane</keyword>
<dbReference type="eggNOG" id="COG4473">
    <property type="taxonomic scope" value="Bacteria"/>
</dbReference>
<evidence type="ECO:0000313" key="2">
    <source>
        <dbReference type="EMBL" id="KRL83598.1"/>
    </source>
</evidence>
<feature type="transmembrane region" description="Helical" evidence="1">
    <location>
        <begin position="360"/>
        <end position="381"/>
    </location>
</feature>
<feature type="transmembrane region" description="Helical" evidence="1">
    <location>
        <begin position="117"/>
        <end position="135"/>
    </location>
</feature>
<dbReference type="Proteomes" id="UP000051324">
    <property type="component" value="Unassembled WGS sequence"/>
</dbReference>
<dbReference type="STRING" id="1423724.FC32_GL000852"/>
<dbReference type="EMBL" id="AZFT01000053">
    <property type="protein sequence ID" value="KRL83598.1"/>
    <property type="molecule type" value="Genomic_DNA"/>
</dbReference>
<evidence type="ECO:0000256" key="1">
    <source>
        <dbReference type="SAM" id="Phobius"/>
    </source>
</evidence>
<dbReference type="AlphaFoldDB" id="A0A0R1TRV4"/>
<feature type="transmembrane region" description="Helical" evidence="1">
    <location>
        <begin position="291"/>
        <end position="310"/>
    </location>
</feature>
<sequence length="389" mass="45064">MFKYLRYVFNDHFVLALLFIFGGLGLGYSNYLKSLPLHADYFYAKPLVALILVVTLQVGNLATLLKSADIVFISPKQAEMPSYLNKAFNHSLLFAWGFDILVMLCLAPFLLYATTFTSIQLIYLGLVVLSLKYLLLKRQYLALYQHKFAQLSYKLLLDVFFSLLICLGALYFNGLYFVLITAALGIYVERMVKQIQTQEVFLWEVAIANEQARMLVLYRFFNLFTDVPFLQAAAKRRKYLDRFLPRPKPKHPYHYLYWRALVRNGEYSDLIIRLNLLGAIILYFVHEPWLAFLVSILFIYMLGFQLMALYRHFDEIVFTHLYPVTEKQKLQAFQRVLQVTLGISALLFAVINSLQTNTWLLGGEIAVVLFLEIIGLTGPYLKSRLGKRA</sequence>
<reference evidence="2 3" key="1">
    <citation type="journal article" date="2015" name="Genome Announc.">
        <title>Expanding the biotechnology potential of lactobacilli through comparative genomics of 213 strains and associated genera.</title>
        <authorList>
            <person name="Sun Z."/>
            <person name="Harris H.M."/>
            <person name="McCann A."/>
            <person name="Guo C."/>
            <person name="Argimon S."/>
            <person name="Zhang W."/>
            <person name="Yang X."/>
            <person name="Jeffery I.B."/>
            <person name="Cooney J.C."/>
            <person name="Kagawa T.F."/>
            <person name="Liu W."/>
            <person name="Song Y."/>
            <person name="Salvetti E."/>
            <person name="Wrobel A."/>
            <person name="Rasinkangas P."/>
            <person name="Parkhill J."/>
            <person name="Rea M.C."/>
            <person name="O'Sullivan O."/>
            <person name="Ritari J."/>
            <person name="Douillard F.P."/>
            <person name="Paul Ross R."/>
            <person name="Yang R."/>
            <person name="Briner A.E."/>
            <person name="Felis G.E."/>
            <person name="de Vos W.M."/>
            <person name="Barrangou R."/>
            <person name="Klaenhammer T.R."/>
            <person name="Caufield P.W."/>
            <person name="Cui Y."/>
            <person name="Zhang H."/>
            <person name="O'Toole P.W."/>
        </authorList>
    </citation>
    <scope>NUCLEOTIDE SEQUENCE [LARGE SCALE GENOMIC DNA]</scope>
    <source>
        <strain evidence="2 3">DSM 16634</strain>
    </source>
</reference>
<protein>
    <submittedName>
        <fullName evidence="2">Protein ecsB</fullName>
    </submittedName>
</protein>
<dbReference type="GO" id="GO:0016020">
    <property type="term" value="C:membrane"/>
    <property type="evidence" value="ECO:0007669"/>
    <property type="project" value="InterPro"/>
</dbReference>